<dbReference type="AlphaFoldDB" id="A0A0F9L2Y8"/>
<dbReference type="PANTHER" id="PTHR43806">
    <property type="entry name" value="PEPTIDASE S8"/>
    <property type="match status" value="1"/>
</dbReference>
<dbReference type="PROSITE" id="PS00136">
    <property type="entry name" value="SUBTILASE_ASP"/>
    <property type="match status" value="1"/>
</dbReference>
<dbReference type="Gene3D" id="3.40.50.200">
    <property type="entry name" value="Peptidase S8/S53 domain"/>
    <property type="match status" value="2"/>
</dbReference>
<dbReference type="PANTHER" id="PTHR43806:SF11">
    <property type="entry name" value="CEREVISIN-RELATED"/>
    <property type="match status" value="1"/>
</dbReference>
<keyword evidence="3" id="KW-0378">Hydrolase</keyword>
<dbReference type="InterPro" id="IPR050131">
    <property type="entry name" value="Peptidase_S8_subtilisin-like"/>
</dbReference>
<dbReference type="EMBL" id="LAZR01006861">
    <property type="protein sequence ID" value="KKM89154.1"/>
    <property type="molecule type" value="Genomic_DNA"/>
</dbReference>
<gene>
    <name evidence="6" type="ORF">LCGC14_1251540</name>
</gene>
<evidence type="ECO:0000256" key="2">
    <source>
        <dbReference type="ARBA" id="ARBA00022670"/>
    </source>
</evidence>
<dbReference type="InterPro" id="IPR000209">
    <property type="entry name" value="Peptidase_S8/S53_dom"/>
</dbReference>
<organism evidence="6">
    <name type="scientific">marine sediment metagenome</name>
    <dbReference type="NCBI Taxonomy" id="412755"/>
    <lineage>
        <taxon>unclassified sequences</taxon>
        <taxon>metagenomes</taxon>
        <taxon>ecological metagenomes</taxon>
    </lineage>
</organism>
<evidence type="ECO:0000256" key="1">
    <source>
        <dbReference type="ARBA" id="ARBA00011073"/>
    </source>
</evidence>
<keyword evidence="2" id="KW-0645">Protease</keyword>
<dbReference type="GO" id="GO:0004252">
    <property type="term" value="F:serine-type endopeptidase activity"/>
    <property type="evidence" value="ECO:0007669"/>
    <property type="project" value="InterPro"/>
</dbReference>
<evidence type="ECO:0000259" key="5">
    <source>
        <dbReference type="Pfam" id="PF00082"/>
    </source>
</evidence>
<dbReference type="InterPro" id="IPR023828">
    <property type="entry name" value="Peptidase_S8_Ser-AS"/>
</dbReference>
<accession>A0A0F9L2Y8</accession>
<dbReference type="InterPro" id="IPR015500">
    <property type="entry name" value="Peptidase_S8_subtilisin-rel"/>
</dbReference>
<protein>
    <recommendedName>
        <fullName evidence="5">Peptidase S8/S53 domain-containing protein</fullName>
    </recommendedName>
</protein>
<dbReference type="SUPFAM" id="SSF52743">
    <property type="entry name" value="Subtilisin-like"/>
    <property type="match status" value="1"/>
</dbReference>
<reference evidence="6" key="1">
    <citation type="journal article" date="2015" name="Nature">
        <title>Complex archaea that bridge the gap between prokaryotes and eukaryotes.</title>
        <authorList>
            <person name="Spang A."/>
            <person name="Saw J.H."/>
            <person name="Jorgensen S.L."/>
            <person name="Zaremba-Niedzwiedzka K."/>
            <person name="Martijn J."/>
            <person name="Lind A.E."/>
            <person name="van Eijk R."/>
            <person name="Schleper C."/>
            <person name="Guy L."/>
            <person name="Ettema T.J."/>
        </authorList>
    </citation>
    <scope>NUCLEOTIDE SEQUENCE</scope>
</reference>
<evidence type="ECO:0000256" key="4">
    <source>
        <dbReference type="ARBA" id="ARBA00022825"/>
    </source>
</evidence>
<dbReference type="Pfam" id="PF00082">
    <property type="entry name" value="Peptidase_S8"/>
    <property type="match status" value="1"/>
</dbReference>
<evidence type="ECO:0000313" key="6">
    <source>
        <dbReference type="EMBL" id="KKM89154.1"/>
    </source>
</evidence>
<dbReference type="GO" id="GO:0006508">
    <property type="term" value="P:proteolysis"/>
    <property type="evidence" value="ECO:0007669"/>
    <property type="project" value="UniProtKB-KW"/>
</dbReference>
<dbReference type="PRINTS" id="PR00723">
    <property type="entry name" value="SUBTILISIN"/>
</dbReference>
<sequence>MTMPKVAILLSIVLLISAFSSNSYGFLGGDLPQQNSQPNSSVFDFSSGIVTLDPIVTEQQKIQKRYLIFGSGKLNDIKSEINLVQSNNGFFSVIISTENKISQLKSQGYFVIEDFPLEFHQQDDIKEVSKIGEIVNSDKVHEDFGFTGKGVTIAVVDTGVDFSNPDIQHSLARDKDNNPIMLDADGQGIILTNATFFASIDKDGIIRNYSKTLPDDITSKAYRNKSGVFLDIHQDGNGTQIEIYNSFYPQAGGAPVFNGTLLEDMKIGQNNRDYIRSQSGIYHLGVMYQGSLAGANARIQVVPVLVVDSTVKGVYDTIIPDLSTSWEDYTRFDLPSGERPDYDFDFTDEIPIKIGDGNEFLVYDFDDDGKFDYSAGTVGAKVLDVHGIIQDTKSEIDDTFKAVNGTLLPPMDKNGQFFGVMTDFLGHGTSVSASIVSQGVQEYDIYINTKKFTIKGVAPDAKIIPVKALWFGDTVYSWLWLSGFDNEETEWKFSGSPRVDIISNSWGVSNFPSFETPPGVDILSLIVSVLATPKSLDANYPGVTMVTSAGNSGHGYGTVGLPSAAPFGISVGATTNNVFVGYSTFKDQPRFGNTTDHKNHVVDFSSRGPGLVGDPKPDLMSIGAYSFTPISITKMKKDSKDEPFSLFGGTSMAAPIVSGSAAILMESMYDKSQRIDPLRIKNILMSTATDLKNDPFTQGSGLVNVYDAVNFVNGEEGVFIVHNSDSFSNIKQVLDVPLSNINSSKFGIDKFEITKKKLSTTSWFGGRLLPGERTTTTFT</sequence>
<proteinExistence type="inferred from homology"/>
<keyword evidence="4" id="KW-0720">Serine protease</keyword>
<comment type="similarity">
    <text evidence="1">Belongs to the peptidase S8 family.</text>
</comment>
<dbReference type="PROSITE" id="PS00138">
    <property type="entry name" value="SUBTILASE_SER"/>
    <property type="match status" value="1"/>
</dbReference>
<evidence type="ECO:0000256" key="3">
    <source>
        <dbReference type="ARBA" id="ARBA00022801"/>
    </source>
</evidence>
<feature type="domain" description="Peptidase S8/S53" evidence="5">
    <location>
        <begin position="148"/>
        <end position="700"/>
    </location>
</feature>
<dbReference type="PROSITE" id="PS51892">
    <property type="entry name" value="SUBTILASE"/>
    <property type="match status" value="1"/>
</dbReference>
<dbReference type="InterPro" id="IPR036852">
    <property type="entry name" value="Peptidase_S8/S53_dom_sf"/>
</dbReference>
<feature type="non-terminal residue" evidence="6">
    <location>
        <position position="779"/>
    </location>
</feature>
<name>A0A0F9L2Y8_9ZZZZ</name>
<dbReference type="InterPro" id="IPR023827">
    <property type="entry name" value="Peptidase_S8_Asp-AS"/>
</dbReference>
<comment type="caution">
    <text evidence="6">The sequence shown here is derived from an EMBL/GenBank/DDBJ whole genome shotgun (WGS) entry which is preliminary data.</text>
</comment>